<dbReference type="AlphaFoldDB" id="A0A2I1P7Y2"/>
<accession>A0A2I1P7Y2</accession>
<sequence>ARGLGEAPELEAKDRPLYTSEFLQEKNLSQKKLKSVSGVFGKRMKAAYTLKHGTEPEKYPLNLPNGQVR</sequence>
<dbReference type="EMBL" id="PKIZ01000054">
    <property type="protein sequence ID" value="PKZ40737.1"/>
    <property type="molecule type" value="Genomic_DNA"/>
</dbReference>
<keyword evidence="2" id="KW-1185">Reference proteome</keyword>
<evidence type="ECO:0000313" key="1">
    <source>
        <dbReference type="EMBL" id="PKZ40737.1"/>
    </source>
</evidence>
<dbReference type="Proteomes" id="UP000234206">
    <property type="component" value="Unassembled WGS sequence"/>
</dbReference>
<evidence type="ECO:0000313" key="2">
    <source>
        <dbReference type="Proteomes" id="UP000234206"/>
    </source>
</evidence>
<protein>
    <submittedName>
        <fullName evidence="1">Phage antirepressor</fullName>
    </submittedName>
</protein>
<comment type="caution">
    <text evidence="1">The sequence shown here is derived from an EMBL/GenBank/DDBJ whole genome shotgun (WGS) entry which is preliminary data.</text>
</comment>
<gene>
    <name evidence="1" type="ORF">CYJ76_11475</name>
</gene>
<feature type="non-terminal residue" evidence="1">
    <location>
        <position position="69"/>
    </location>
</feature>
<feature type="non-terminal residue" evidence="1">
    <location>
        <position position="1"/>
    </location>
</feature>
<proteinExistence type="predicted"/>
<organism evidence="1 2">
    <name type="scientific">Kytococcus schroeteri</name>
    <dbReference type="NCBI Taxonomy" id="138300"/>
    <lineage>
        <taxon>Bacteria</taxon>
        <taxon>Bacillati</taxon>
        <taxon>Actinomycetota</taxon>
        <taxon>Actinomycetes</taxon>
        <taxon>Micrococcales</taxon>
        <taxon>Kytococcaceae</taxon>
        <taxon>Kytococcus</taxon>
    </lineage>
</organism>
<reference evidence="1 2" key="1">
    <citation type="submission" date="2017-12" db="EMBL/GenBank/DDBJ databases">
        <title>Phylogenetic diversity of female urinary microbiome.</title>
        <authorList>
            <person name="Thomas-White K."/>
            <person name="Wolfe A.J."/>
        </authorList>
    </citation>
    <scope>NUCLEOTIDE SEQUENCE [LARGE SCALE GENOMIC DNA]</scope>
    <source>
        <strain evidence="1 2">UMB1298</strain>
    </source>
</reference>
<name>A0A2I1P7Y2_9MICO</name>